<gene>
    <name evidence="3" type="ORF">FC093_10760</name>
</gene>
<keyword evidence="2" id="KW-0732">Signal</keyword>
<dbReference type="OrthoDB" id="1097785at2"/>
<feature type="chain" id="PRO_5021015474" description="BON domain-containing protein" evidence="2">
    <location>
        <begin position="24"/>
        <end position="122"/>
    </location>
</feature>
<dbReference type="EMBL" id="SZQL01000007">
    <property type="protein sequence ID" value="TKK68594.1"/>
    <property type="molecule type" value="Genomic_DNA"/>
</dbReference>
<evidence type="ECO:0000256" key="2">
    <source>
        <dbReference type="SAM" id="SignalP"/>
    </source>
</evidence>
<reference evidence="3 4" key="1">
    <citation type="submission" date="2019-05" db="EMBL/GenBank/DDBJ databases">
        <title>Panacibacter sp. strain 17mud1-8 Genome sequencing and assembly.</title>
        <authorList>
            <person name="Chhetri G."/>
        </authorList>
    </citation>
    <scope>NUCLEOTIDE SEQUENCE [LARGE SCALE GENOMIC DNA]</scope>
    <source>
        <strain evidence="3 4">17mud1-8</strain>
    </source>
</reference>
<keyword evidence="4" id="KW-1185">Reference proteome</keyword>
<dbReference type="AlphaFoldDB" id="A0A4U3L2X0"/>
<comment type="caution">
    <text evidence="3">The sequence shown here is derived from an EMBL/GenBank/DDBJ whole genome shotgun (WGS) entry which is preliminary data.</text>
</comment>
<organism evidence="3 4">
    <name type="scientific">Ilyomonas limi</name>
    <dbReference type="NCBI Taxonomy" id="2575867"/>
    <lineage>
        <taxon>Bacteria</taxon>
        <taxon>Pseudomonadati</taxon>
        <taxon>Bacteroidota</taxon>
        <taxon>Chitinophagia</taxon>
        <taxon>Chitinophagales</taxon>
        <taxon>Chitinophagaceae</taxon>
        <taxon>Ilyomonas</taxon>
    </lineage>
</organism>
<feature type="signal peptide" evidence="2">
    <location>
        <begin position="1"/>
        <end position="23"/>
    </location>
</feature>
<feature type="region of interest" description="Disordered" evidence="1">
    <location>
        <begin position="44"/>
        <end position="66"/>
    </location>
</feature>
<name>A0A4U3L2X0_9BACT</name>
<dbReference type="RefSeq" id="WP_137261782.1">
    <property type="nucleotide sequence ID" value="NZ_SZQL01000007.1"/>
</dbReference>
<evidence type="ECO:0000256" key="1">
    <source>
        <dbReference type="SAM" id="MobiDB-lite"/>
    </source>
</evidence>
<protein>
    <recommendedName>
        <fullName evidence="5">BON domain-containing protein</fullName>
    </recommendedName>
</protein>
<dbReference type="Proteomes" id="UP000305848">
    <property type="component" value="Unassembled WGS sequence"/>
</dbReference>
<sequence length="122" mass="12694">MKNVSFKLLLAAASLVAMSYLPACKSKTASDANADSAAAQLPDTTVMTDQPAATGGPVTISPDDSLTNNLKDATKDFPGVTATVNNGEVTLTGTISRDKLPQLLQNVNALHPKKVNNNLTIQ</sequence>
<evidence type="ECO:0000313" key="3">
    <source>
        <dbReference type="EMBL" id="TKK68594.1"/>
    </source>
</evidence>
<proteinExistence type="predicted"/>
<evidence type="ECO:0008006" key="5">
    <source>
        <dbReference type="Google" id="ProtNLM"/>
    </source>
</evidence>
<evidence type="ECO:0000313" key="4">
    <source>
        <dbReference type="Proteomes" id="UP000305848"/>
    </source>
</evidence>
<accession>A0A4U3L2X0</accession>